<feature type="binding site" evidence="7">
    <location>
        <begin position="286"/>
        <end position="288"/>
    </location>
    <ligand>
        <name>ATP</name>
        <dbReference type="ChEBI" id="CHEBI:30616"/>
    </ligand>
</feature>
<evidence type="ECO:0000313" key="10">
    <source>
        <dbReference type="Proteomes" id="UP000679848"/>
    </source>
</evidence>
<dbReference type="Gene3D" id="3.30.420.40">
    <property type="match status" value="2"/>
</dbReference>
<dbReference type="GO" id="GO:0000287">
    <property type="term" value="F:magnesium ion binding"/>
    <property type="evidence" value="ECO:0007669"/>
    <property type="project" value="UniProtKB-UniRule"/>
</dbReference>
<dbReference type="SUPFAM" id="SSF53067">
    <property type="entry name" value="Actin-like ATPase domain"/>
    <property type="match status" value="2"/>
</dbReference>
<evidence type="ECO:0000256" key="5">
    <source>
        <dbReference type="ARBA" id="ARBA00022777"/>
    </source>
</evidence>
<feature type="binding site" evidence="7">
    <location>
        <position position="93"/>
    </location>
    <ligand>
        <name>substrate</name>
    </ligand>
</feature>
<dbReference type="InterPro" id="IPR023865">
    <property type="entry name" value="Aliphatic_acid_kinase_CS"/>
</dbReference>
<keyword evidence="7" id="KW-0479">Metal-binding</keyword>
<dbReference type="NCBIfam" id="TIGR00016">
    <property type="entry name" value="ackA"/>
    <property type="match status" value="1"/>
</dbReference>
<name>A0A810Q5R2_9FIRM</name>
<feature type="binding site" evidence="7">
    <location>
        <position position="387"/>
    </location>
    <ligand>
        <name>Mg(2+)</name>
        <dbReference type="ChEBI" id="CHEBI:18420"/>
    </ligand>
</feature>
<keyword evidence="7" id="KW-0460">Magnesium</keyword>
<comment type="catalytic activity">
    <reaction evidence="7">
        <text>acetate + ATP = acetyl phosphate + ADP</text>
        <dbReference type="Rhea" id="RHEA:11352"/>
        <dbReference type="ChEBI" id="CHEBI:22191"/>
        <dbReference type="ChEBI" id="CHEBI:30089"/>
        <dbReference type="ChEBI" id="CHEBI:30616"/>
        <dbReference type="ChEBI" id="CHEBI:456216"/>
        <dbReference type="EC" id="2.7.2.1"/>
    </reaction>
</comment>
<dbReference type="EC" id="2.7.2.1" evidence="7"/>
<dbReference type="InterPro" id="IPR004372">
    <property type="entry name" value="Ac/propionate_kinase"/>
</dbReference>
<evidence type="ECO:0000256" key="6">
    <source>
        <dbReference type="ARBA" id="ARBA00022840"/>
    </source>
</evidence>
<feature type="binding site" evidence="7">
    <location>
        <begin position="211"/>
        <end position="215"/>
    </location>
    <ligand>
        <name>ATP</name>
        <dbReference type="ChEBI" id="CHEBI:30616"/>
    </ligand>
</feature>
<dbReference type="Proteomes" id="UP000679848">
    <property type="component" value="Chromosome"/>
</dbReference>
<comment type="subcellular location">
    <subcellularLocation>
        <location evidence="7">Cytoplasm</location>
    </subcellularLocation>
</comment>
<evidence type="ECO:0000256" key="4">
    <source>
        <dbReference type="ARBA" id="ARBA00022741"/>
    </source>
</evidence>
<dbReference type="GO" id="GO:0006085">
    <property type="term" value="P:acetyl-CoA biosynthetic process"/>
    <property type="evidence" value="ECO:0007669"/>
    <property type="project" value="UniProtKB-UniRule"/>
</dbReference>
<dbReference type="PANTHER" id="PTHR21060">
    <property type="entry name" value="ACETATE KINASE"/>
    <property type="match status" value="1"/>
</dbReference>
<dbReference type="PANTHER" id="PTHR21060:SF15">
    <property type="entry name" value="ACETATE KINASE-RELATED"/>
    <property type="match status" value="1"/>
</dbReference>
<dbReference type="CDD" id="cd24010">
    <property type="entry name" value="ASKHA_NBD_AcK_PK"/>
    <property type="match status" value="1"/>
</dbReference>
<dbReference type="UniPathway" id="UPA00340">
    <property type="reaction ID" value="UER00458"/>
</dbReference>
<comment type="cofactor">
    <cofactor evidence="7">
        <name>Mg(2+)</name>
        <dbReference type="ChEBI" id="CHEBI:18420"/>
    </cofactor>
    <cofactor evidence="7">
        <name>Mn(2+)</name>
        <dbReference type="ChEBI" id="CHEBI:29035"/>
    </cofactor>
    <text evidence="7">Mg(2+). Can also accept Mn(2+).</text>
</comment>
<dbReference type="KEGG" id="pfaa:MM59RIKEN_06430"/>
<dbReference type="AlphaFoldDB" id="A0A810Q5R2"/>
<dbReference type="InterPro" id="IPR043129">
    <property type="entry name" value="ATPase_NBD"/>
</dbReference>
<organism evidence="9 10">
    <name type="scientific">Pusillibacter faecalis</name>
    <dbReference type="NCBI Taxonomy" id="2714358"/>
    <lineage>
        <taxon>Bacteria</taxon>
        <taxon>Bacillati</taxon>
        <taxon>Bacillota</taxon>
        <taxon>Clostridia</taxon>
        <taxon>Eubacteriales</taxon>
        <taxon>Oscillospiraceae</taxon>
        <taxon>Pusillibacter</taxon>
    </lineage>
</organism>
<dbReference type="Pfam" id="PF00871">
    <property type="entry name" value="Acetate_kinase"/>
    <property type="match status" value="1"/>
</dbReference>
<dbReference type="PROSITE" id="PS01076">
    <property type="entry name" value="ACETATE_KINASE_2"/>
    <property type="match status" value="1"/>
</dbReference>
<evidence type="ECO:0000313" key="9">
    <source>
        <dbReference type="EMBL" id="BCK83324.1"/>
    </source>
</evidence>
<keyword evidence="2 7" id="KW-0963">Cytoplasm</keyword>
<feature type="active site" description="Proton donor/acceptor" evidence="7">
    <location>
        <position position="151"/>
    </location>
</feature>
<accession>A0A810Q5R2</accession>
<dbReference type="RefSeq" id="WP_187032238.1">
    <property type="nucleotide sequence ID" value="NZ_AP023420.1"/>
</dbReference>
<dbReference type="PROSITE" id="PS01075">
    <property type="entry name" value="ACETATE_KINASE_1"/>
    <property type="match status" value="1"/>
</dbReference>
<feature type="site" description="Transition state stabilizer" evidence="7">
    <location>
        <position position="183"/>
    </location>
</feature>
<feature type="binding site" evidence="7">
    <location>
        <position position="7"/>
    </location>
    <ligand>
        <name>Mg(2+)</name>
        <dbReference type="ChEBI" id="CHEBI:18420"/>
    </ligand>
</feature>
<keyword evidence="3 7" id="KW-0808">Transferase</keyword>
<dbReference type="EMBL" id="AP023420">
    <property type="protein sequence ID" value="BCK83324.1"/>
    <property type="molecule type" value="Genomic_DNA"/>
</dbReference>
<dbReference type="PRINTS" id="PR00471">
    <property type="entry name" value="ACETATEKNASE"/>
</dbReference>
<reference evidence="9" key="1">
    <citation type="submission" date="2020-09" db="EMBL/GenBank/DDBJ databases">
        <title>New species isolated from human feces.</title>
        <authorList>
            <person name="Kitahara M."/>
            <person name="Shigeno Y."/>
            <person name="Shime M."/>
            <person name="Matsumoto Y."/>
            <person name="Nakamura S."/>
            <person name="Motooka D."/>
            <person name="Fukuoka S."/>
            <person name="Nishikawa H."/>
            <person name="Benno Y."/>
        </authorList>
    </citation>
    <scope>NUCLEOTIDE SEQUENCE</scope>
    <source>
        <strain evidence="9">MM59</strain>
    </source>
</reference>
<evidence type="ECO:0000256" key="1">
    <source>
        <dbReference type="ARBA" id="ARBA00008748"/>
    </source>
</evidence>
<dbReference type="GO" id="GO:0005524">
    <property type="term" value="F:ATP binding"/>
    <property type="evidence" value="ECO:0007669"/>
    <property type="project" value="UniProtKB-KW"/>
</dbReference>
<dbReference type="GO" id="GO:0006083">
    <property type="term" value="P:acetate metabolic process"/>
    <property type="evidence" value="ECO:0007669"/>
    <property type="project" value="TreeGrafter"/>
</dbReference>
<evidence type="ECO:0000256" key="8">
    <source>
        <dbReference type="RuleBase" id="RU003835"/>
    </source>
</evidence>
<protein>
    <recommendedName>
        <fullName evidence="7">Acetate kinase</fullName>
        <ecNumber evidence="7">2.7.2.1</ecNumber>
    </recommendedName>
    <alternativeName>
        <fullName evidence="7">Acetokinase</fullName>
    </alternativeName>
</protein>
<comment type="pathway">
    <text evidence="7">Metabolic intermediate biosynthesis; acetyl-CoA biosynthesis; acetyl-CoA from acetate: step 1/2.</text>
</comment>
<sequence>MNILVINAGSSSLKYQLLNPDSGVLLAKGLCERIGIDGKFTYKPQAEGKEVLKAVDVAMPTHSEAIQAVLNALVDPKNGVVGSMKEIDAVGHRVVHGGEAFAGSVLITDEVMKALEDCIPLAPLHNPANITGINACTAVMGKEVPQVAVFDTAFHQTMPPKAYMYALPHAYYEKDKVRRYGFHGTSHKYVSTRAAAMLGKKPEEVKLISCHLGNGSSVAAVDGGKSVDTSMGFTPLAGVPMGTRSGDVDAGILQYLMNKYGMDIDQMLDVLNKKSGVEGLSGVSSDFRDLENAAEEGNELAILARDKFAYEVKKYVGAYAAAMGGVDAIIFTAGVGENDGGIRTAICQGLEFMGVKMDPATAGIRGEEAVLSAPDSSVKVLLIPTNEELMIAMDTAAIASGK</sequence>
<evidence type="ECO:0000256" key="7">
    <source>
        <dbReference type="HAMAP-Rule" id="MF_00020"/>
    </source>
</evidence>
<dbReference type="PIRSF" id="PIRSF000722">
    <property type="entry name" value="Acetate_prop_kin"/>
    <property type="match status" value="1"/>
</dbReference>
<comment type="subunit">
    <text evidence="7">Homodimer.</text>
</comment>
<feature type="binding site" evidence="7">
    <location>
        <position position="14"/>
    </location>
    <ligand>
        <name>ATP</name>
        <dbReference type="ChEBI" id="CHEBI:30616"/>
    </ligand>
</feature>
<dbReference type="GO" id="GO:0008776">
    <property type="term" value="F:acetate kinase activity"/>
    <property type="evidence" value="ECO:0007669"/>
    <property type="project" value="UniProtKB-UniRule"/>
</dbReference>
<comment type="similarity">
    <text evidence="1 7 8">Belongs to the acetokinase family.</text>
</comment>
<keyword evidence="4 7" id="KW-0547">Nucleotide-binding</keyword>
<dbReference type="GO" id="GO:0005737">
    <property type="term" value="C:cytoplasm"/>
    <property type="evidence" value="ECO:0007669"/>
    <property type="project" value="UniProtKB-SubCell"/>
</dbReference>
<gene>
    <name evidence="7" type="primary">ackA</name>
    <name evidence="9" type="ORF">MM59RIKEN_06430</name>
</gene>
<dbReference type="HAMAP" id="MF_00020">
    <property type="entry name" value="Acetate_kinase"/>
    <property type="match status" value="1"/>
</dbReference>
<comment type="function">
    <text evidence="7">Catalyzes the formation of acetyl phosphate from acetate and ATP. Can also catalyze the reverse reaction.</text>
</comment>
<feature type="binding site" evidence="7">
    <location>
        <begin position="334"/>
        <end position="338"/>
    </location>
    <ligand>
        <name>ATP</name>
        <dbReference type="ChEBI" id="CHEBI:30616"/>
    </ligand>
</feature>
<keyword evidence="6 7" id="KW-0067">ATP-binding</keyword>
<keyword evidence="5 7" id="KW-0418">Kinase</keyword>
<feature type="site" description="Transition state stabilizer" evidence="7">
    <location>
        <position position="244"/>
    </location>
</feature>
<proteinExistence type="inferred from homology"/>
<evidence type="ECO:0000256" key="2">
    <source>
        <dbReference type="ARBA" id="ARBA00022490"/>
    </source>
</evidence>
<evidence type="ECO:0000256" key="3">
    <source>
        <dbReference type="ARBA" id="ARBA00022679"/>
    </source>
</evidence>
<dbReference type="InterPro" id="IPR000890">
    <property type="entry name" value="Aliphatic_acid_kin_short-chain"/>
</dbReference>
<keyword evidence="10" id="KW-1185">Reference proteome</keyword>